<proteinExistence type="inferred from homology"/>
<dbReference type="PANTHER" id="PTHR12128">
    <property type="entry name" value="DIHYDRODIPICOLINATE SYNTHASE"/>
    <property type="match status" value="1"/>
</dbReference>
<feature type="active site" description="Schiff-base intermediate with substrate" evidence="3">
    <location>
        <position position="183"/>
    </location>
</feature>
<reference evidence="5" key="1">
    <citation type="submission" date="2023-02" db="EMBL/GenBank/DDBJ databases">
        <title>Identification and recombinant expression of a fungal hydrolase from Papiliotrema laurentii that hydrolyzes apple cutin and clears colloidal polyester polyurethane.</title>
        <authorList>
            <consortium name="DOE Joint Genome Institute"/>
            <person name="Roman V.A."/>
            <person name="Bojanowski C."/>
            <person name="Crable B.R."/>
            <person name="Wagner D.N."/>
            <person name="Hung C.S."/>
            <person name="Nadeau L.J."/>
            <person name="Schratz L."/>
            <person name="Haridas S."/>
            <person name="Pangilinan J."/>
            <person name="Lipzen A."/>
            <person name="Na H."/>
            <person name="Yan M."/>
            <person name="Ng V."/>
            <person name="Grigoriev I.V."/>
            <person name="Spatafora J.W."/>
            <person name="Barlow D."/>
            <person name="Biffinger J."/>
            <person name="Kelley-Loughnane N."/>
            <person name="Varaljay V.A."/>
            <person name="Crookes-Goodson W.J."/>
        </authorList>
    </citation>
    <scope>NUCLEOTIDE SEQUENCE</scope>
    <source>
        <strain evidence="5">5307AH</strain>
    </source>
</reference>
<organism evidence="5 6">
    <name type="scientific">Papiliotrema laurentii</name>
    <name type="common">Cryptococcus laurentii</name>
    <dbReference type="NCBI Taxonomy" id="5418"/>
    <lineage>
        <taxon>Eukaryota</taxon>
        <taxon>Fungi</taxon>
        <taxon>Dikarya</taxon>
        <taxon>Basidiomycota</taxon>
        <taxon>Agaricomycotina</taxon>
        <taxon>Tremellomycetes</taxon>
        <taxon>Tremellales</taxon>
        <taxon>Rhynchogastremaceae</taxon>
        <taxon>Papiliotrema</taxon>
    </lineage>
</organism>
<name>A0AAD9D054_PAPLA</name>
<dbReference type="EMBL" id="JAODAN010000006">
    <property type="protein sequence ID" value="KAK1923568.1"/>
    <property type="molecule type" value="Genomic_DNA"/>
</dbReference>
<evidence type="ECO:0000256" key="2">
    <source>
        <dbReference type="PIRNR" id="PIRNR001365"/>
    </source>
</evidence>
<dbReference type="PRINTS" id="PR00146">
    <property type="entry name" value="DHPICSNTHASE"/>
</dbReference>
<protein>
    <recommendedName>
        <fullName evidence="7">Dihydrodipicolinate synthetase</fullName>
    </recommendedName>
</protein>
<dbReference type="Pfam" id="PF00701">
    <property type="entry name" value="DHDPS"/>
    <property type="match status" value="1"/>
</dbReference>
<gene>
    <name evidence="5" type="ORF">DB88DRAFT_453862</name>
</gene>
<evidence type="ECO:0000256" key="1">
    <source>
        <dbReference type="ARBA" id="ARBA00023239"/>
    </source>
</evidence>
<keyword evidence="6" id="KW-1185">Reference proteome</keyword>
<accession>A0AAD9D054</accession>
<feature type="active site" description="Proton donor/acceptor" evidence="3">
    <location>
        <position position="153"/>
    </location>
</feature>
<comment type="caution">
    <text evidence="5">The sequence shown here is derived from an EMBL/GenBank/DDBJ whole genome shotgun (WGS) entry which is preliminary data.</text>
</comment>
<evidence type="ECO:0000256" key="4">
    <source>
        <dbReference type="PIRSR" id="PIRSR001365-2"/>
    </source>
</evidence>
<evidence type="ECO:0008006" key="7">
    <source>
        <dbReference type="Google" id="ProtNLM"/>
    </source>
</evidence>
<dbReference type="InterPro" id="IPR013785">
    <property type="entry name" value="Aldolase_TIM"/>
</dbReference>
<dbReference type="Gene3D" id="3.20.20.70">
    <property type="entry name" value="Aldolase class I"/>
    <property type="match status" value="1"/>
</dbReference>
<evidence type="ECO:0000313" key="6">
    <source>
        <dbReference type="Proteomes" id="UP001182556"/>
    </source>
</evidence>
<dbReference type="AlphaFoldDB" id="A0AAD9D054"/>
<feature type="binding site" evidence="4">
    <location>
        <position position="240"/>
    </location>
    <ligand>
        <name>pyruvate</name>
        <dbReference type="ChEBI" id="CHEBI:15361"/>
    </ligand>
</feature>
<dbReference type="PANTHER" id="PTHR12128:SF66">
    <property type="entry name" value="4-HYDROXY-2-OXOGLUTARATE ALDOLASE, MITOCHONDRIAL"/>
    <property type="match status" value="1"/>
</dbReference>
<comment type="similarity">
    <text evidence="2">Belongs to the DapA family.</text>
</comment>
<dbReference type="GO" id="GO:0008840">
    <property type="term" value="F:4-hydroxy-tetrahydrodipicolinate synthase activity"/>
    <property type="evidence" value="ECO:0007669"/>
    <property type="project" value="TreeGrafter"/>
</dbReference>
<evidence type="ECO:0000256" key="3">
    <source>
        <dbReference type="PIRSR" id="PIRSR001365-1"/>
    </source>
</evidence>
<dbReference type="Proteomes" id="UP001182556">
    <property type="component" value="Unassembled WGS sequence"/>
</dbReference>
<dbReference type="PIRSF" id="PIRSF001365">
    <property type="entry name" value="DHDPS"/>
    <property type="match status" value="1"/>
</dbReference>
<dbReference type="SMART" id="SM01130">
    <property type="entry name" value="DHDPS"/>
    <property type="match status" value="1"/>
</dbReference>
<evidence type="ECO:0000313" key="5">
    <source>
        <dbReference type="EMBL" id="KAK1923568.1"/>
    </source>
</evidence>
<dbReference type="SUPFAM" id="SSF51569">
    <property type="entry name" value="Aldolase"/>
    <property type="match status" value="1"/>
</dbReference>
<sequence>MSSTNGVNGHSHKRVLRPGVWAPIPTFFDDNEDLDLATFSKHVVRLAQGGMQPVVCGSMGEAHHLSHDERVKLFVEARKALDGAGLHDTVIIAGTGAGSTRETIALCKSAGEAGADVAIVIAPGYFAGQLPGPALKQFFVDVANASPIPVMMYNFPGASGGIDLDSDLVTEIAREAPNICGIKLTCGAVGKLTRITANTATSKFADYPRKSSTAPDFVTLGGFADFLLPTVLASRAHGAIMGLGNVYPKALARLFELASKGELEKALVLQDLASATDAAFVKTGIAGTKWFLQKYHGYPTCRMRRPLLEFDPVKGAELEKNPDVMKFLEIENSL</sequence>
<keyword evidence="1 2" id="KW-0456">Lyase</keyword>
<dbReference type="InterPro" id="IPR002220">
    <property type="entry name" value="DapA-like"/>
</dbReference>
<dbReference type="CDD" id="cd00408">
    <property type="entry name" value="DHDPS-like"/>
    <property type="match status" value="1"/>
</dbReference>